<feature type="transmembrane region" description="Helical" evidence="1">
    <location>
        <begin position="83"/>
        <end position="111"/>
    </location>
</feature>
<accession>A0A9W4XIQ7</accession>
<feature type="signal peptide" evidence="2">
    <location>
        <begin position="1"/>
        <end position="16"/>
    </location>
</feature>
<keyword evidence="1" id="KW-1133">Transmembrane helix</keyword>
<reference evidence="3" key="1">
    <citation type="submission" date="2023-01" db="EMBL/GenBank/DDBJ databases">
        <authorList>
            <person name="Van Ghelder C."/>
            <person name="Rancurel C."/>
        </authorList>
    </citation>
    <scope>NUCLEOTIDE SEQUENCE</scope>
    <source>
        <strain evidence="3">CNCM I-4278</strain>
    </source>
</reference>
<gene>
    <name evidence="3" type="ORF">PDIGIT_LOCUS6477</name>
</gene>
<dbReference type="AlphaFoldDB" id="A0A9W4XIQ7"/>
<proteinExistence type="predicted"/>
<evidence type="ECO:0000313" key="4">
    <source>
        <dbReference type="Proteomes" id="UP001152607"/>
    </source>
</evidence>
<keyword evidence="1" id="KW-0812">Transmembrane</keyword>
<organism evidence="3 4">
    <name type="scientific">Periconia digitata</name>
    <dbReference type="NCBI Taxonomy" id="1303443"/>
    <lineage>
        <taxon>Eukaryota</taxon>
        <taxon>Fungi</taxon>
        <taxon>Dikarya</taxon>
        <taxon>Ascomycota</taxon>
        <taxon>Pezizomycotina</taxon>
        <taxon>Dothideomycetes</taxon>
        <taxon>Pleosporomycetidae</taxon>
        <taxon>Pleosporales</taxon>
        <taxon>Massarineae</taxon>
        <taxon>Periconiaceae</taxon>
        <taxon>Periconia</taxon>
    </lineage>
</organism>
<dbReference type="EMBL" id="CAOQHR010000004">
    <property type="protein sequence ID" value="CAI6333439.1"/>
    <property type="molecule type" value="Genomic_DNA"/>
</dbReference>
<keyword evidence="2" id="KW-0732">Signal</keyword>
<keyword evidence="1" id="KW-0472">Membrane</keyword>
<name>A0A9W4XIQ7_9PLEO</name>
<evidence type="ECO:0000256" key="1">
    <source>
        <dbReference type="SAM" id="Phobius"/>
    </source>
</evidence>
<comment type="caution">
    <text evidence="3">The sequence shown here is derived from an EMBL/GenBank/DDBJ whole genome shotgun (WGS) entry which is preliminary data.</text>
</comment>
<sequence>MCPFADILLFITLVFALPTSLALHSSRLHPGNLPPTNDAPLSHLFTGPPTHPRQILLRRVTTSLLADKSREPIEKRHFDPGHYLSIIGTVFAAWFIVTSLVGAPIILYLYLRGVRRRGSCDNKLRIERVLR</sequence>
<evidence type="ECO:0000256" key="2">
    <source>
        <dbReference type="SAM" id="SignalP"/>
    </source>
</evidence>
<dbReference type="Proteomes" id="UP001152607">
    <property type="component" value="Unassembled WGS sequence"/>
</dbReference>
<protein>
    <submittedName>
        <fullName evidence="3">Uncharacterized protein</fullName>
    </submittedName>
</protein>
<evidence type="ECO:0000313" key="3">
    <source>
        <dbReference type="EMBL" id="CAI6333439.1"/>
    </source>
</evidence>
<feature type="chain" id="PRO_5040728686" evidence="2">
    <location>
        <begin position="17"/>
        <end position="131"/>
    </location>
</feature>
<keyword evidence="4" id="KW-1185">Reference proteome</keyword>